<accession>A0A256FWX7</accession>
<dbReference type="EMBL" id="NNRJ01000018">
    <property type="protein sequence ID" value="OYR19367.1"/>
    <property type="molecule type" value="Genomic_DNA"/>
</dbReference>
<organism evidence="1 2">
    <name type="scientific">Brucella thiophenivorans</name>
    <dbReference type="NCBI Taxonomy" id="571255"/>
    <lineage>
        <taxon>Bacteria</taxon>
        <taxon>Pseudomonadati</taxon>
        <taxon>Pseudomonadota</taxon>
        <taxon>Alphaproteobacteria</taxon>
        <taxon>Hyphomicrobiales</taxon>
        <taxon>Brucellaceae</taxon>
        <taxon>Brucella/Ochrobactrum group</taxon>
        <taxon>Brucella</taxon>
    </lineage>
</organism>
<gene>
    <name evidence="1" type="ORF">CEV31_1937</name>
</gene>
<proteinExistence type="predicted"/>
<name>A0A256FWX7_9HYPH</name>
<evidence type="ECO:0000313" key="1">
    <source>
        <dbReference type="EMBL" id="OYR19367.1"/>
    </source>
</evidence>
<comment type="caution">
    <text evidence="1">The sequence shown here is derived from an EMBL/GenBank/DDBJ whole genome shotgun (WGS) entry which is preliminary data.</text>
</comment>
<reference evidence="1 2" key="1">
    <citation type="submission" date="2017-07" db="EMBL/GenBank/DDBJ databases">
        <title>Phylogenetic study on the rhizospheric bacterium Ochrobactrum sp. A44.</title>
        <authorList>
            <person name="Krzyzanowska D.M."/>
            <person name="Ossowicki A."/>
            <person name="Rajewska M."/>
            <person name="Maciag T."/>
            <person name="Kaczynski Z."/>
            <person name="Czerwicka M."/>
            <person name="Jafra S."/>
        </authorList>
    </citation>
    <scope>NUCLEOTIDE SEQUENCE [LARGE SCALE GENOMIC DNA]</scope>
    <source>
        <strain evidence="1 2">DSM 7216</strain>
    </source>
</reference>
<evidence type="ECO:0000313" key="2">
    <source>
        <dbReference type="Proteomes" id="UP000215590"/>
    </source>
</evidence>
<sequence length="38" mass="4540">MAPSANWYNEYSNICKWKIVSPFTRKWVTAFIWSLDDA</sequence>
<keyword evidence="2" id="KW-1185">Reference proteome</keyword>
<dbReference type="AlphaFoldDB" id="A0A256FWX7"/>
<protein>
    <submittedName>
        <fullName evidence="1">Uncharacterized protein</fullName>
    </submittedName>
</protein>
<dbReference type="Proteomes" id="UP000215590">
    <property type="component" value="Unassembled WGS sequence"/>
</dbReference>